<proteinExistence type="predicted"/>
<comment type="caution">
    <text evidence="2">The sequence shown here is derived from an EMBL/GenBank/DDBJ whole genome shotgun (WGS) entry which is preliminary data.</text>
</comment>
<dbReference type="Proteomes" id="UP000054742">
    <property type="component" value="Unassembled WGS sequence"/>
</dbReference>
<dbReference type="AlphaFoldDB" id="A0A0W0SKM1"/>
<name>A0A0W0SKM1_9GAMM</name>
<feature type="chain" id="PRO_5006912126" evidence="1">
    <location>
        <begin position="21"/>
        <end position="312"/>
    </location>
</feature>
<dbReference type="InterPro" id="IPR025659">
    <property type="entry name" value="Tubby-like_C"/>
</dbReference>
<gene>
    <name evidence="2" type="ORF">Lbru_1619</name>
</gene>
<dbReference type="PATRIC" id="fig|29422.6.peg.1718"/>
<feature type="signal peptide" evidence="1">
    <location>
        <begin position="1"/>
        <end position="20"/>
    </location>
</feature>
<dbReference type="EMBL" id="LNXV01000013">
    <property type="protein sequence ID" value="KTC83796.1"/>
    <property type="molecule type" value="Genomic_DNA"/>
</dbReference>
<organism evidence="2 3">
    <name type="scientific">Legionella brunensis</name>
    <dbReference type="NCBI Taxonomy" id="29422"/>
    <lineage>
        <taxon>Bacteria</taxon>
        <taxon>Pseudomonadati</taxon>
        <taxon>Pseudomonadota</taxon>
        <taxon>Gammaproteobacteria</taxon>
        <taxon>Legionellales</taxon>
        <taxon>Legionellaceae</taxon>
        <taxon>Legionella</taxon>
    </lineage>
</organism>
<protein>
    <submittedName>
        <fullName evidence="2">Uncharacterized protein</fullName>
    </submittedName>
</protein>
<accession>A0A0W0SKM1</accession>
<dbReference type="RefSeq" id="WP_058441691.1">
    <property type="nucleotide sequence ID" value="NZ_CAAAHU010000019.1"/>
</dbReference>
<evidence type="ECO:0000313" key="2">
    <source>
        <dbReference type="EMBL" id="KTC83796.1"/>
    </source>
</evidence>
<dbReference type="SUPFAM" id="SSF54518">
    <property type="entry name" value="Tubby C-terminal domain-like"/>
    <property type="match status" value="1"/>
</dbReference>
<dbReference type="OrthoDB" id="5634880at2"/>
<keyword evidence="1" id="KW-0732">Signal</keyword>
<evidence type="ECO:0000313" key="3">
    <source>
        <dbReference type="Proteomes" id="UP000054742"/>
    </source>
</evidence>
<reference evidence="2 3" key="1">
    <citation type="submission" date="2015-11" db="EMBL/GenBank/DDBJ databases">
        <title>Genomic analysis of 38 Legionella species identifies large and diverse effector repertoires.</title>
        <authorList>
            <person name="Burstein D."/>
            <person name="Amaro F."/>
            <person name="Zusman T."/>
            <person name="Lifshitz Z."/>
            <person name="Cohen O."/>
            <person name="Gilbert J.A."/>
            <person name="Pupko T."/>
            <person name="Shuman H.A."/>
            <person name="Segal G."/>
        </authorList>
    </citation>
    <scope>NUCLEOTIDE SEQUENCE [LARGE SCALE GENOMIC DNA]</scope>
    <source>
        <strain evidence="2 3">ATCC 43878</strain>
    </source>
</reference>
<evidence type="ECO:0000256" key="1">
    <source>
        <dbReference type="SAM" id="SignalP"/>
    </source>
</evidence>
<sequence>MKRIVISLLFFFFTINLSNASNIQTIPDEISVREHWISLTKSYDIETKAQKLGTLYRRFFSLLLTYDFYDPTDVKTATAKARFFSFGAHLDIYDQSDIFIGSVEEKIFTFFPTFEILARDSSTKLARAEMNFWGTKFYIYDPVSNQEMAIMSRPFFRFKNDWTIHVTNRALLDQKNIDSRVLMTVLAVQGEIEDWQKDQQNNNNLKSATAKAQQLQSNRNEALSQQLKALSMKEGLDKLEKPSEDSLEVLAEELDEAFNAENPSTEDQNQSNQERIDAFTSYCLNLVSSQDLPNIKKKAIVTLLNLRLQGHN</sequence>
<keyword evidence="3" id="KW-1185">Reference proteome</keyword>